<comment type="catalytic activity">
    <reaction evidence="1">
        <text>ATP + protein L-histidine = ADP + protein N-phospho-L-histidine.</text>
        <dbReference type="EC" id="2.7.13.3"/>
    </reaction>
</comment>
<dbReference type="Pfam" id="PF08446">
    <property type="entry name" value="PAS_2"/>
    <property type="match status" value="1"/>
</dbReference>
<evidence type="ECO:0000256" key="3">
    <source>
        <dbReference type="ARBA" id="ARBA00011738"/>
    </source>
</evidence>
<dbReference type="Pfam" id="PF00360">
    <property type="entry name" value="PHY"/>
    <property type="match status" value="1"/>
</dbReference>
<dbReference type="SUPFAM" id="SSF47384">
    <property type="entry name" value="Homodimeric domain of signal transducing histidine kinase"/>
    <property type="match status" value="1"/>
</dbReference>
<keyword evidence="13" id="KW-0902">Two-component regulatory system</keyword>
<dbReference type="GO" id="GO:0005524">
    <property type="term" value="F:ATP binding"/>
    <property type="evidence" value="ECO:0007669"/>
    <property type="project" value="UniProtKB-KW"/>
</dbReference>
<dbReference type="InterPro" id="IPR005467">
    <property type="entry name" value="His_kinase_dom"/>
</dbReference>
<evidence type="ECO:0000313" key="18">
    <source>
        <dbReference type="Proteomes" id="UP000278398"/>
    </source>
</evidence>
<dbReference type="PRINTS" id="PR01033">
    <property type="entry name" value="PHYTOCHROME"/>
</dbReference>
<dbReference type="InterPro" id="IPR029016">
    <property type="entry name" value="GAF-like_dom_sf"/>
</dbReference>
<dbReference type="EC" id="2.7.13.3" evidence="4"/>
<dbReference type="InterPro" id="IPR003661">
    <property type="entry name" value="HisK_dim/P_dom"/>
</dbReference>
<evidence type="ECO:0000256" key="4">
    <source>
        <dbReference type="ARBA" id="ARBA00012438"/>
    </source>
</evidence>
<dbReference type="Proteomes" id="UP000278398">
    <property type="component" value="Unassembled WGS sequence"/>
</dbReference>
<evidence type="ECO:0000256" key="14">
    <source>
        <dbReference type="ARBA" id="ARBA00023170"/>
    </source>
</evidence>
<evidence type="ECO:0000256" key="12">
    <source>
        <dbReference type="ARBA" id="ARBA00022991"/>
    </source>
</evidence>
<evidence type="ECO:0000256" key="1">
    <source>
        <dbReference type="ARBA" id="ARBA00000085"/>
    </source>
</evidence>
<dbReference type="SUPFAM" id="SSF55781">
    <property type="entry name" value="GAF domain-like"/>
    <property type="match status" value="2"/>
</dbReference>
<dbReference type="GO" id="GO:0000155">
    <property type="term" value="F:phosphorelay sensor kinase activity"/>
    <property type="evidence" value="ECO:0007669"/>
    <property type="project" value="InterPro"/>
</dbReference>
<evidence type="ECO:0000256" key="13">
    <source>
        <dbReference type="ARBA" id="ARBA00023012"/>
    </source>
</evidence>
<evidence type="ECO:0000256" key="6">
    <source>
        <dbReference type="ARBA" id="ARBA00022553"/>
    </source>
</evidence>
<name>A0A3R9Y775_9HYPH</name>
<dbReference type="Pfam" id="PF01590">
    <property type="entry name" value="GAF"/>
    <property type="match status" value="1"/>
</dbReference>
<dbReference type="Gene3D" id="3.30.450.270">
    <property type="match status" value="1"/>
</dbReference>
<keyword evidence="5" id="KW-0600">Photoreceptor protein</keyword>
<dbReference type="SMART" id="SM00387">
    <property type="entry name" value="HATPase_c"/>
    <property type="match status" value="1"/>
</dbReference>
<evidence type="ECO:0000313" key="17">
    <source>
        <dbReference type="EMBL" id="RST84711.1"/>
    </source>
</evidence>
<dbReference type="CDD" id="cd00130">
    <property type="entry name" value="PAS"/>
    <property type="match status" value="1"/>
</dbReference>
<evidence type="ECO:0000256" key="2">
    <source>
        <dbReference type="ARBA" id="ARBA00006402"/>
    </source>
</evidence>
<dbReference type="SMART" id="SM00065">
    <property type="entry name" value="GAF"/>
    <property type="match status" value="1"/>
</dbReference>
<keyword evidence="12" id="KW-0157">Chromophore</keyword>
<evidence type="ECO:0000256" key="7">
    <source>
        <dbReference type="ARBA" id="ARBA00022606"/>
    </source>
</evidence>
<dbReference type="Gene3D" id="3.30.450.20">
    <property type="entry name" value="PAS domain"/>
    <property type="match status" value="1"/>
</dbReference>
<dbReference type="Pfam" id="PF00512">
    <property type="entry name" value="HisKA"/>
    <property type="match status" value="1"/>
</dbReference>
<proteinExistence type="inferred from homology"/>
<organism evidence="17 18">
    <name type="scientific">Aquibium carbonis</name>
    <dbReference type="NCBI Taxonomy" id="2495581"/>
    <lineage>
        <taxon>Bacteria</taxon>
        <taxon>Pseudomonadati</taxon>
        <taxon>Pseudomonadota</taxon>
        <taxon>Alphaproteobacteria</taxon>
        <taxon>Hyphomicrobiales</taxon>
        <taxon>Phyllobacteriaceae</taxon>
        <taxon>Aquibium</taxon>
    </lineage>
</organism>
<reference evidence="17 18" key="1">
    <citation type="submission" date="2018-12" db="EMBL/GenBank/DDBJ databases">
        <title>Mesorhizobium carbonis sp. nov., isolated from coal mine water.</title>
        <authorList>
            <person name="Xin W."/>
            <person name="Xu Z."/>
            <person name="Xiang F."/>
            <person name="Zhang J."/>
            <person name="Xi L."/>
            <person name="Liu J."/>
        </authorList>
    </citation>
    <scope>NUCLEOTIDE SEQUENCE [LARGE SCALE GENOMIC DNA]</scope>
    <source>
        <strain evidence="17 18">B2.3</strain>
    </source>
</reference>
<dbReference type="EMBL" id="RWKW01000081">
    <property type="protein sequence ID" value="RST84711.1"/>
    <property type="molecule type" value="Genomic_DNA"/>
</dbReference>
<dbReference type="InterPro" id="IPR036097">
    <property type="entry name" value="HisK_dim/P_sf"/>
</dbReference>
<dbReference type="InterPro" id="IPR013515">
    <property type="entry name" value="Phytochrome_cen-reg"/>
</dbReference>
<dbReference type="InterPro" id="IPR013654">
    <property type="entry name" value="PAS_2"/>
</dbReference>
<dbReference type="PROSITE" id="PS50046">
    <property type="entry name" value="PHYTOCHROME_2"/>
    <property type="match status" value="1"/>
</dbReference>
<evidence type="ECO:0000259" key="15">
    <source>
        <dbReference type="PROSITE" id="PS50046"/>
    </source>
</evidence>
<dbReference type="CDD" id="cd00082">
    <property type="entry name" value="HisKA"/>
    <property type="match status" value="1"/>
</dbReference>
<dbReference type="InterPro" id="IPR035965">
    <property type="entry name" value="PAS-like_dom_sf"/>
</dbReference>
<dbReference type="SUPFAM" id="SSF55785">
    <property type="entry name" value="PYP-like sensor domain (PAS domain)"/>
    <property type="match status" value="1"/>
</dbReference>
<dbReference type="GO" id="GO:0009584">
    <property type="term" value="P:detection of visible light"/>
    <property type="evidence" value="ECO:0007669"/>
    <property type="project" value="InterPro"/>
</dbReference>
<keyword evidence="14" id="KW-0675">Receptor</keyword>
<dbReference type="InterPro" id="IPR043150">
    <property type="entry name" value="Phytochrome_PHY_sf"/>
</dbReference>
<dbReference type="Gene3D" id="1.10.287.130">
    <property type="match status" value="1"/>
</dbReference>
<keyword evidence="11" id="KW-0067">ATP-binding</keyword>
<keyword evidence="10" id="KW-0418">Kinase</keyword>
<dbReference type="GO" id="GO:0009881">
    <property type="term" value="F:photoreceptor activity"/>
    <property type="evidence" value="ECO:0007669"/>
    <property type="project" value="UniProtKB-KW"/>
</dbReference>
<comment type="similarity">
    <text evidence="2">In the N-terminal section; belongs to the phytochrome family.</text>
</comment>
<protein>
    <recommendedName>
        <fullName evidence="4">histidine kinase</fullName>
        <ecNumber evidence="4">2.7.13.3</ecNumber>
    </recommendedName>
</protein>
<keyword evidence="9" id="KW-0547">Nucleotide-binding</keyword>
<comment type="subunit">
    <text evidence="3">Homodimer.</text>
</comment>
<dbReference type="InterPro" id="IPR000014">
    <property type="entry name" value="PAS"/>
</dbReference>
<dbReference type="Gene3D" id="3.30.450.40">
    <property type="match status" value="1"/>
</dbReference>
<dbReference type="InterPro" id="IPR003018">
    <property type="entry name" value="GAF"/>
</dbReference>
<evidence type="ECO:0000256" key="9">
    <source>
        <dbReference type="ARBA" id="ARBA00022741"/>
    </source>
</evidence>
<evidence type="ECO:0000256" key="11">
    <source>
        <dbReference type="ARBA" id="ARBA00022840"/>
    </source>
</evidence>
<dbReference type="InterPro" id="IPR016132">
    <property type="entry name" value="Phyto_chromo_attachment"/>
</dbReference>
<evidence type="ECO:0000256" key="5">
    <source>
        <dbReference type="ARBA" id="ARBA00022543"/>
    </source>
</evidence>
<dbReference type="PANTHER" id="PTHR43065:SF10">
    <property type="entry name" value="PEROXIDE STRESS-ACTIVATED HISTIDINE KINASE MAK3"/>
    <property type="match status" value="1"/>
</dbReference>
<keyword evidence="7" id="KW-0716">Sensory transduction</keyword>
<evidence type="ECO:0000256" key="10">
    <source>
        <dbReference type="ARBA" id="ARBA00022777"/>
    </source>
</evidence>
<keyword evidence="18" id="KW-1185">Reference proteome</keyword>
<feature type="domain" description="Histidine kinase" evidence="16">
    <location>
        <begin position="576"/>
        <end position="789"/>
    </location>
</feature>
<keyword evidence="8" id="KW-0808">Transferase</keyword>
<dbReference type="AlphaFoldDB" id="A0A3R9Y775"/>
<dbReference type="InterPro" id="IPR003594">
    <property type="entry name" value="HATPase_dom"/>
</dbReference>
<evidence type="ECO:0000259" key="16">
    <source>
        <dbReference type="PROSITE" id="PS50109"/>
    </source>
</evidence>
<gene>
    <name evidence="17" type="ORF">EJC49_19505</name>
</gene>
<dbReference type="GO" id="GO:0006355">
    <property type="term" value="P:regulation of DNA-templated transcription"/>
    <property type="evidence" value="ECO:0007669"/>
    <property type="project" value="InterPro"/>
</dbReference>
<dbReference type="SUPFAM" id="SSF55874">
    <property type="entry name" value="ATPase domain of HSP90 chaperone/DNA topoisomerase II/histidine kinase"/>
    <property type="match status" value="1"/>
</dbReference>
<comment type="caution">
    <text evidence="17">The sequence shown here is derived from an EMBL/GenBank/DDBJ whole genome shotgun (WGS) entry which is preliminary data.</text>
</comment>
<feature type="domain" description="Phytochrome chromophore attachment site" evidence="15">
    <location>
        <begin position="178"/>
        <end position="339"/>
    </location>
</feature>
<keyword evidence="6" id="KW-0597">Phosphoprotein</keyword>
<sequence>MRGGSHEGRPSCHPVVRPAATRFRLLGMPGVHAVRPKVDLTACDTEPIHLIGAIQPHGALVAADEETLRIDYVSANSAEFVGYAPAELLARPLSILLGDDQVAELDVRAQRPLVPDLLRPWFPTVRGRDGERRLECFPIRHDGRIILEFVRFEAGPALVWEEDLLRQRIISELIKPDTLTELARASAQILRDVTGFDRVMIYRFAKDGHGEVIAESTVRDDSFLGLHYPASDIPEPARRHFRLNVIRSIPDIMAPPVPILTHHGAVADASHGAAIDLTYGKLRGVAPVHVEYLGNMGVGGSMSISLIANDDLWGLVACHHYGPLHLPWSRFRFCELLGGTISALLQSLENATQLRQSIRAERTAFEIERAARGGQPLAELIARNAKELMLHAGAQGMVLSLGGTISRFGRTPEPLPELRGLGREPVDGVATFDNVPSALGLDPIYWSIASGAAFLELSEDGEDYLVFLREEFEHTIKWAGKPDKLEKRRVDGTVRLSPRGSFNLWSEERRGRSKPFSDSDREALRILRRALFALNSLDRERAAVVAQKQAEAEEARLKLVVLDAARRSSMGELASALAHELNQPLAAVTNYVNACRQELRNYGIAIPAEVAGLIERAVGESLRAAELVRRLRNFIAQGEIVAEPIDLKPVVRQGVELAFAASPDPTPRLEFDLESLPPLVVADPIQIGQVVLNLVRNSLAAMRESEVRTLVISARRNGPLVELAVRDTGHGIPAEIAGRLFEAFQPSTSSGMGLGLSLCRSIIEAHGGRIWSRPVTPGAEIVFSLPVRSAGHALPH</sequence>
<dbReference type="InterPro" id="IPR001294">
    <property type="entry name" value="Phytochrome"/>
</dbReference>
<dbReference type="SMART" id="SM00388">
    <property type="entry name" value="HisKA"/>
    <property type="match status" value="1"/>
</dbReference>
<dbReference type="PROSITE" id="PS50109">
    <property type="entry name" value="HIS_KIN"/>
    <property type="match status" value="1"/>
</dbReference>
<accession>A0A3R9Y775</accession>
<dbReference type="OrthoDB" id="9760752at2"/>
<dbReference type="Gene3D" id="3.30.565.10">
    <property type="entry name" value="Histidine kinase-like ATPase, C-terminal domain"/>
    <property type="match status" value="1"/>
</dbReference>
<evidence type="ECO:0000256" key="8">
    <source>
        <dbReference type="ARBA" id="ARBA00022679"/>
    </source>
</evidence>
<dbReference type="Pfam" id="PF02518">
    <property type="entry name" value="HATPase_c"/>
    <property type="match status" value="1"/>
</dbReference>
<dbReference type="InterPro" id="IPR036890">
    <property type="entry name" value="HATPase_C_sf"/>
</dbReference>
<dbReference type="PANTHER" id="PTHR43065">
    <property type="entry name" value="SENSOR HISTIDINE KINASE"/>
    <property type="match status" value="1"/>
</dbReference>